<dbReference type="AlphaFoldDB" id="A0A645EYF4"/>
<protein>
    <submittedName>
        <fullName evidence="1">Uncharacterized protein</fullName>
    </submittedName>
</protein>
<accession>A0A645EYF4</accession>
<organism evidence="1">
    <name type="scientific">bioreactor metagenome</name>
    <dbReference type="NCBI Taxonomy" id="1076179"/>
    <lineage>
        <taxon>unclassified sequences</taxon>
        <taxon>metagenomes</taxon>
        <taxon>ecological metagenomes</taxon>
    </lineage>
</organism>
<reference evidence="1" key="1">
    <citation type="submission" date="2019-08" db="EMBL/GenBank/DDBJ databases">
        <authorList>
            <person name="Kucharzyk K."/>
            <person name="Murdoch R.W."/>
            <person name="Higgins S."/>
            <person name="Loffler F."/>
        </authorList>
    </citation>
    <scope>NUCLEOTIDE SEQUENCE</scope>
</reference>
<dbReference type="EMBL" id="VSSQ01052359">
    <property type="protein sequence ID" value="MPN06456.1"/>
    <property type="molecule type" value="Genomic_DNA"/>
</dbReference>
<gene>
    <name evidence="1" type="ORF">SDC9_153712</name>
</gene>
<sequence>MSGWNFFVAYLEGEFCQRLAATQWGELNAQPLDRSLIQIKAITSAGVNTVHRLEIAWMGILVVFLAHSLARCSICHAKAHVAFFDVVLDATPEQD</sequence>
<proteinExistence type="predicted"/>
<evidence type="ECO:0000313" key="1">
    <source>
        <dbReference type="EMBL" id="MPN06456.1"/>
    </source>
</evidence>
<comment type="caution">
    <text evidence="1">The sequence shown here is derived from an EMBL/GenBank/DDBJ whole genome shotgun (WGS) entry which is preliminary data.</text>
</comment>
<name>A0A645EYF4_9ZZZZ</name>